<dbReference type="RefSeq" id="XP_069206815.1">
    <property type="nucleotide sequence ID" value="XM_069354744.1"/>
</dbReference>
<dbReference type="SMART" id="SM00066">
    <property type="entry name" value="GAL4"/>
    <property type="match status" value="1"/>
</dbReference>
<keyword evidence="8" id="KW-1185">Reference proteome</keyword>
<gene>
    <name evidence="7" type="ORF">Q8F55_006280</name>
</gene>
<evidence type="ECO:0000256" key="4">
    <source>
        <dbReference type="ARBA" id="ARBA00023163"/>
    </source>
</evidence>
<dbReference type="GeneID" id="95987323"/>
<evidence type="ECO:0000259" key="6">
    <source>
        <dbReference type="PROSITE" id="PS50048"/>
    </source>
</evidence>
<feature type="compositionally biased region" description="Pro residues" evidence="5">
    <location>
        <begin position="1"/>
        <end position="12"/>
    </location>
</feature>
<feature type="domain" description="Zn(2)-C6 fungal-type" evidence="6">
    <location>
        <begin position="173"/>
        <end position="202"/>
    </location>
</feature>
<dbReference type="InterPro" id="IPR036864">
    <property type="entry name" value="Zn2-C6_fun-type_DNA-bd_sf"/>
</dbReference>
<organism evidence="7 8">
    <name type="scientific">Vanrija albida</name>
    <dbReference type="NCBI Taxonomy" id="181172"/>
    <lineage>
        <taxon>Eukaryota</taxon>
        <taxon>Fungi</taxon>
        <taxon>Dikarya</taxon>
        <taxon>Basidiomycota</taxon>
        <taxon>Agaricomycotina</taxon>
        <taxon>Tremellomycetes</taxon>
        <taxon>Trichosporonales</taxon>
        <taxon>Trichosporonaceae</taxon>
        <taxon>Vanrija</taxon>
    </lineage>
</organism>
<dbReference type="SUPFAM" id="SSF57701">
    <property type="entry name" value="Zn2/Cys6 DNA-binding domain"/>
    <property type="match status" value="1"/>
</dbReference>
<dbReference type="PANTHER" id="PTHR47663:SF1">
    <property type="entry name" value="XYLANOLYTIC TRANSCRIPTIONAL ACTIVATOR XLNR-RELATED"/>
    <property type="match status" value="1"/>
</dbReference>
<comment type="caution">
    <text evidence="7">The sequence shown here is derived from an EMBL/GenBank/DDBJ whole genome shotgun (WGS) entry which is preliminary data.</text>
</comment>
<evidence type="ECO:0000256" key="5">
    <source>
        <dbReference type="SAM" id="MobiDB-lite"/>
    </source>
</evidence>
<sequence>MASQPQPQPYHSPYPGGAGGTPYRVGASPQQQQAYAYPQHQVYHGHPDMSAFGLVTPPTQTPPTFGSPLIASGAYPPAASPWSLNALALQDQQHYYAAAGAAPYDPSCAAPGELFAVAPQVMHDPSLVYHGMHPLYRRDQLGAIEPAHLKGQAIMRADGQPAEVKKRSRTAQACERCRVRKARCFGGNPCNRCTKRRFVCEFSTAVRQRGPNKPSAAAASSATPTSSAGPEAADGAAPSPEEAPDATVTPTTKTPAGAKPAPRRHSLPEQPQVAHYNANVPPTKSLSTDVTPYNATVTEEATGHPVAFSLPSSAVIPQHAHIQQTEYLAVPAGAGAAFPRTHSDSGALYTGLNGTRSPVFAFTPESADSSAPPSSVDYPYTPISPITTFSPTLTMTPTVNMSAYAAQAVPVPSPDAAAAAGAHPHQQWYQATS</sequence>
<dbReference type="InterPro" id="IPR051439">
    <property type="entry name" value="XlnR/Xlr1"/>
</dbReference>
<feature type="compositionally biased region" description="Low complexity" evidence="5">
    <location>
        <begin position="245"/>
        <end position="260"/>
    </location>
</feature>
<evidence type="ECO:0000313" key="7">
    <source>
        <dbReference type="EMBL" id="KAL1406871.1"/>
    </source>
</evidence>
<keyword evidence="2" id="KW-0805">Transcription regulation</keyword>
<feature type="compositionally biased region" description="Low complexity" evidence="5">
    <location>
        <begin position="214"/>
        <end position="233"/>
    </location>
</feature>
<keyword evidence="3" id="KW-0238">DNA-binding</keyword>
<dbReference type="Gene3D" id="4.10.240.10">
    <property type="entry name" value="Zn(2)-C6 fungal-type DNA-binding domain"/>
    <property type="match status" value="1"/>
</dbReference>
<evidence type="ECO:0000313" key="8">
    <source>
        <dbReference type="Proteomes" id="UP001565368"/>
    </source>
</evidence>
<dbReference type="Proteomes" id="UP001565368">
    <property type="component" value="Unassembled WGS sequence"/>
</dbReference>
<dbReference type="EMBL" id="JBBXJM010000005">
    <property type="protein sequence ID" value="KAL1406871.1"/>
    <property type="molecule type" value="Genomic_DNA"/>
</dbReference>
<evidence type="ECO:0000256" key="1">
    <source>
        <dbReference type="ARBA" id="ARBA00022833"/>
    </source>
</evidence>
<dbReference type="PANTHER" id="PTHR47663">
    <property type="entry name" value="XYLANOLYTIC TRANSCRIPTIONAL ACTIVATOR XLNR-RELATED"/>
    <property type="match status" value="1"/>
</dbReference>
<dbReference type="PROSITE" id="PS50048">
    <property type="entry name" value="ZN2_CY6_FUNGAL_2"/>
    <property type="match status" value="1"/>
</dbReference>
<evidence type="ECO:0000256" key="2">
    <source>
        <dbReference type="ARBA" id="ARBA00023015"/>
    </source>
</evidence>
<keyword evidence="1" id="KW-0862">Zinc</keyword>
<name>A0ABR3PWP9_9TREE</name>
<reference evidence="7 8" key="1">
    <citation type="submission" date="2023-08" db="EMBL/GenBank/DDBJ databases">
        <title>Annotated Genome Sequence of Vanrija albida AlHP1.</title>
        <authorList>
            <person name="Herzog R."/>
        </authorList>
    </citation>
    <scope>NUCLEOTIDE SEQUENCE [LARGE SCALE GENOMIC DNA]</scope>
    <source>
        <strain evidence="7 8">AlHP1</strain>
    </source>
</reference>
<dbReference type="PROSITE" id="PS00463">
    <property type="entry name" value="ZN2_CY6_FUNGAL_1"/>
    <property type="match status" value="1"/>
</dbReference>
<feature type="compositionally biased region" description="Polar residues" evidence="5">
    <location>
        <begin position="280"/>
        <end position="290"/>
    </location>
</feature>
<proteinExistence type="predicted"/>
<accession>A0ABR3PWP9</accession>
<keyword evidence="4" id="KW-0804">Transcription</keyword>
<dbReference type="CDD" id="cd00067">
    <property type="entry name" value="GAL4"/>
    <property type="match status" value="1"/>
</dbReference>
<feature type="region of interest" description="Disordered" evidence="5">
    <location>
        <begin position="1"/>
        <end position="33"/>
    </location>
</feature>
<dbReference type="Pfam" id="PF00172">
    <property type="entry name" value="Zn_clus"/>
    <property type="match status" value="1"/>
</dbReference>
<feature type="region of interest" description="Disordered" evidence="5">
    <location>
        <begin position="207"/>
        <end position="290"/>
    </location>
</feature>
<dbReference type="InterPro" id="IPR001138">
    <property type="entry name" value="Zn2Cys6_DnaBD"/>
</dbReference>
<evidence type="ECO:0000256" key="3">
    <source>
        <dbReference type="ARBA" id="ARBA00023125"/>
    </source>
</evidence>
<protein>
    <recommendedName>
        <fullName evidence="6">Zn(2)-C6 fungal-type domain-containing protein</fullName>
    </recommendedName>
</protein>